<dbReference type="SUPFAM" id="SSF52172">
    <property type="entry name" value="CheY-like"/>
    <property type="match status" value="1"/>
</dbReference>
<dbReference type="PROSITE" id="PS00622">
    <property type="entry name" value="HTH_LUXR_1"/>
    <property type="match status" value="1"/>
</dbReference>
<dbReference type="PANTHER" id="PTHR45566">
    <property type="entry name" value="HTH-TYPE TRANSCRIPTIONAL REGULATOR YHJB-RELATED"/>
    <property type="match status" value="1"/>
</dbReference>
<evidence type="ECO:0000256" key="3">
    <source>
        <dbReference type="PROSITE-ProRule" id="PRU00169"/>
    </source>
</evidence>
<dbReference type="Gene3D" id="1.10.10.10">
    <property type="entry name" value="Winged helix-like DNA-binding domain superfamily/Winged helix DNA-binding domain"/>
    <property type="match status" value="1"/>
</dbReference>
<dbReference type="InterPro" id="IPR051015">
    <property type="entry name" value="EvgA-like"/>
</dbReference>
<reference evidence="6 7" key="1">
    <citation type="journal article" date="2008" name="BMC Genomics">
        <title>Complete genome of Phenylobacterium zucineum - a novel facultative intracellular bacterium isolated from human erythroleukemia cell line K562.</title>
        <authorList>
            <person name="Luo Y."/>
            <person name="Xu X."/>
            <person name="Ding Z."/>
            <person name="Liu Z."/>
            <person name="Zhang B."/>
            <person name="Yan Z."/>
            <person name="Sun J."/>
            <person name="Hu S."/>
            <person name="Hu X."/>
        </authorList>
    </citation>
    <scope>NUCLEOTIDE SEQUENCE [LARGE SCALE GENOMIC DNA]</scope>
    <source>
        <strain evidence="6 7">HLK1</strain>
    </source>
</reference>
<name>B4R8B3_PHEZH</name>
<feature type="modified residue" description="4-aspartylphosphate" evidence="3">
    <location>
        <position position="55"/>
    </location>
</feature>
<dbReference type="Gene3D" id="3.40.50.2300">
    <property type="match status" value="1"/>
</dbReference>
<accession>B4R8B3</accession>
<feature type="domain" description="HTH luxR-type" evidence="4">
    <location>
        <begin position="144"/>
        <end position="209"/>
    </location>
</feature>
<protein>
    <submittedName>
        <fullName evidence="6">Transcriptional regulator,LuxR family</fullName>
    </submittedName>
</protein>
<evidence type="ECO:0000256" key="1">
    <source>
        <dbReference type="ARBA" id="ARBA00022553"/>
    </source>
</evidence>
<dbReference type="PROSITE" id="PS50043">
    <property type="entry name" value="HTH_LUXR_2"/>
    <property type="match status" value="1"/>
</dbReference>
<dbReference type="KEGG" id="pzu:PHZ_c2822"/>
<dbReference type="InterPro" id="IPR001789">
    <property type="entry name" value="Sig_transdc_resp-reg_receiver"/>
</dbReference>
<evidence type="ECO:0000313" key="7">
    <source>
        <dbReference type="Proteomes" id="UP000001868"/>
    </source>
</evidence>
<dbReference type="CDD" id="cd06170">
    <property type="entry name" value="LuxR_C_like"/>
    <property type="match status" value="1"/>
</dbReference>
<dbReference type="STRING" id="450851.PHZ_c2822"/>
<keyword evidence="7" id="KW-1185">Reference proteome</keyword>
<dbReference type="SMART" id="SM00448">
    <property type="entry name" value="REC"/>
    <property type="match status" value="1"/>
</dbReference>
<dbReference type="SUPFAM" id="SSF46894">
    <property type="entry name" value="C-terminal effector domain of the bipartite response regulators"/>
    <property type="match status" value="1"/>
</dbReference>
<dbReference type="PANTHER" id="PTHR45566:SF1">
    <property type="entry name" value="HTH-TYPE TRANSCRIPTIONAL REGULATOR YHJB-RELATED"/>
    <property type="match status" value="1"/>
</dbReference>
<dbReference type="eggNOG" id="COG2197">
    <property type="taxonomic scope" value="Bacteria"/>
</dbReference>
<evidence type="ECO:0000313" key="6">
    <source>
        <dbReference type="EMBL" id="ACG79231.1"/>
    </source>
</evidence>
<dbReference type="InterPro" id="IPR011006">
    <property type="entry name" value="CheY-like_superfamily"/>
</dbReference>
<dbReference type="PRINTS" id="PR00038">
    <property type="entry name" value="HTHLUXR"/>
</dbReference>
<dbReference type="AlphaFoldDB" id="B4R8B3"/>
<dbReference type="Pfam" id="PF00196">
    <property type="entry name" value="GerE"/>
    <property type="match status" value="1"/>
</dbReference>
<evidence type="ECO:0000256" key="2">
    <source>
        <dbReference type="ARBA" id="ARBA00023125"/>
    </source>
</evidence>
<evidence type="ECO:0000259" key="5">
    <source>
        <dbReference type="PROSITE" id="PS50110"/>
    </source>
</evidence>
<dbReference type="InterPro" id="IPR058245">
    <property type="entry name" value="NreC/VraR/RcsB-like_REC"/>
</dbReference>
<sequence>MTGVLLVDDHPLFRTALSTAVRRVRPDARIVEAPTLADAAARLRDDPGISLVLLDLRMPDCEGFTGLLTLRAEHPAVPVVVVSASEDGETVRRALSFGASGFIPKSASLETMSEALETVLAGEVWAPPVCTPDNDDGTSERDGASERIASLTPAQLRILVGLRRGRLNKQIAYEMGVSEATVKAHMTAIFRKLGVLNRTQAVIAAEALLLDSDAA</sequence>
<dbReference type="CDD" id="cd17535">
    <property type="entry name" value="REC_NarL-like"/>
    <property type="match status" value="1"/>
</dbReference>
<feature type="domain" description="Response regulatory" evidence="5">
    <location>
        <begin position="3"/>
        <end position="120"/>
    </location>
</feature>
<dbReference type="Pfam" id="PF00072">
    <property type="entry name" value="Response_reg"/>
    <property type="match status" value="1"/>
</dbReference>
<dbReference type="InterPro" id="IPR000792">
    <property type="entry name" value="Tscrpt_reg_LuxR_C"/>
</dbReference>
<dbReference type="SMART" id="SM00421">
    <property type="entry name" value="HTH_LUXR"/>
    <property type="match status" value="1"/>
</dbReference>
<dbReference type="InterPro" id="IPR036388">
    <property type="entry name" value="WH-like_DNA-bd_sf"/>
</dbReference>
<proteinExistence type="predicted"/>
<keyword evidence="1 3" id="KW-0597">Phosphoprotein</keyword>
<dbReference type="GO" id="GO:0003677">
    <property type="term" value="F:DNA binding"/>
    <property type="evidence" value="ECO:0007669"/>
    <property type="project" value="UniProtKB-KW"/>
</dbReference>
<dbReference type="RefSeq" id="WP_012523369.1">
    <property type="nucleotide sequence ID" value="NC_011144.1"/>
</dbReference>
<organism evidence="6 7">
    <name type="scientific">Phenylobacterium zucineum (strain HLK1)</name>
    <dbReference type="NCBI Taxonomy" id="450851"/>
    <lineage>
        <taxon>Bacteria</taxon>
        <taxon>Pseudomonadati</taxon>
        <taxon>Pseudomonadota</taxon>
        <taxon>Alphaproteobacteria</taxon>
        <taxon>Caulobacterales</taxon>
        <taxon>Caulobacteraceae</taxon>
        <taxon>Phenylobacterium</taxon>
    </lineage>
</organism>
<dbReference type="GO" id="GO:0000160">
    <property type="term" value="P:phosphorelay signal transduction system"/>
    <property type="evidence" value="ECO:0007669"/>
    <property type="project" value="InterPro"/>
</dbReference>
<dbReference type="GO" id="GO:0006355">
    <property type="term" value="P:regulation of DNA-templated transcription"/>
    <property type="evidence" value="ECO:0007669"/>
    <property type="project" value="InterPro"/>
</dbReference>
<gene>
    <name evidence="6" type="ordered locus">PHZ_c2822</name>
</gene>
<dbReference type="Proteomes" id="UP000001868">
    <property type="component" value="Chromosome"/>
</dbReference>
<dbReference type="EMBL" id="CP000747">
    <property type="protein sequence ID" value="ACG79231.1"/>
    <property type="molecule type" value="Genomic_DNA"/>
</dbReference>
<keyword evidence="2" id="KW-0238">DNA-binding</keyword>
<dbReference type="HOGENOM" id="CLU_000445_90_8_5"/>
<dbReference type="InterPro" id="IPR016032">
    <property type="entry name" value="Sig_transdc_resp-reg_C-effctor"/>
</dbReference>
<dbReference type="OrthoDB" id="9814495at2"/>
<evidence type="ECO:0000259" key="4">
    <source>
        <dbReference type="PROSITE" id="PS50043"/>
    </source>
</evidence>
<dbReference type="PROSITE" id="PS50110">
    <property type="entry name" value="RESPONSE_REGULATORY"/>
    <property type="match status" value="1"/>
</dbReference>